<proteinExistence type="predicted"/>
<dbReference type="SMART" id="SM00966">
    <property type="entry name" value="SpoVT_AbrB"/>
    <property type="match status" value="1"/>
</dbReference>
<dbReference type="InterPro" id="IPR040678">
    <property type="entry name" value="AbrB_C"/>
</dbReference>
<dbReference type="Proteomes" id="UP000464780">
    <property type="component" value="Plasmid unnamed_12"/>
</dbReference>
<organism evidence="3 4">
    <name type="scientific">Bacillus cereus</name>
    <dbReference type="NCBI Taxonomy" id="1396"/>
    <lineage>
        <taxon>Bacteria</taxon>
        <taxon>Bacillati</taxon>
        <taxon>Bacillota</taxon>
        <taxon>Bacilli</taxon>
        <taxon>Bacillales</taxon>
        <taxon>Bacillaceae</taxon>
        <taxon>Bacillus</taxon>
        <taxon>Bacillus cereus group</taxon>
    </lineage>
</organism>
<protein>
    <submittedName>
        <fullName evidence="3">AbrB/MazE/SpoVT family DNA-binding domain-containing protein</fullName>
    </submittedName>
</protein>
<dbReference type="RefSeq" id="WP_162281126.1">
    <property type="nucleotide sequence ID" value="NZ_CP028010.2"/>
</dbReference>
<evidence type="ECO:0000256" key="1">
    <source>
        <dbReference type="PROSITE-ProRule" id="PRU01076"/>
    </source>
</evidence>
<dbReference type="GO" id="GO:0003677">
    <property type="term" value="F:DNA binding"/>
    <property type="evidence" value="ECO:0007669"/>
    <property type="project" value="UniProtKB-UniRule"/>
</dbReference>
<reference evidence="3 4" key="1">
    <citation type="submission" date="2018-03" db="EMBL/GenBank/DDBJ databases">
        <title>The complete genome of bacterial strain SGAir0260.</title>
        <authorList>
            <person name="Schuster S.C."/>
        </authorList>
    </citation>
    <scope>NUCLEOTIDE SEQUENCE [LARGE SCALE GENOMIC DNA]</scope>
    <source>
        <strain evidence="3 4">SGAir0260</strain>
        <plasmid evidence="3 4">unnamed_12</plasmid>
    </source>
</reference>
<dbReference type="PANTHER" id="PTHR36432">
    <property type="match status" value="1"/>
</dbReference>
<keyword evidence="1 3" id="KW-0238">DNA-binding</keyword>
<dbReference type="NCBIfam" id="TIGR01439">
    <property type="entry name" value="lp_hng_hel_AbrB"/>
    <property type="match status" value="1"/>
</dbReference>
<name>A0AB73UT66_BACCE</name>
<dbReference type="PANTHER" id="PTHR36432:SF4">
    <property type="entry name" value="TRANSITION STATE REGULATOR ABH-RELATED"/>
    <property type="match status" value="1"/>
</dbReference>
<dbReference type="PROSITE" id="PS51740">
    <property type="entry name" value="SPOVT_ABRB"/>
    <property type="match status" value="1"/>
</dbReference>
<keyword evidence="3" id="KW-0614">Plasmid</keyword>
<dbReference type="AlphaFoldDB" id="A0AB73UT66"/>
<dbReference type="Gene3D" id="2.10.260.10">
    <property type="match status" value="1"/>
</dbReference>
<sequence length="97" mass="10878">MKSTGVTRKVDELGRIVLPKELRKTLEIAEKDPLEIFVENEKIILQKYKSYDACAITGDISEKNISLANGKIVISPEGAELLIKEIQQQLVKLEHSS</sequence>
<accession>A0AB73UT66</accession>
<dbReference type="Pfam" id="PF18277">
    <property type="entry name" value="AbrB_C"/>
    <property type="match status" value="1"/>
</dbReference>
<dbReference type="SUPFAM" id="SSF89447">
    <property type="entry name" value="AbrB/MazE/MraZ-like"/>
    <property type="match status" value="1"/>
</dbReference>
<dbReference type="InterPro" id="IPR007159">
    <property type="entry name" value="SpoVT-AbrB_dom"/>
</dbReference>
<evidence type="ECO:0000313" key="3">
    <source>
        <dbReference type="EMBL" id="QHV47508.1"/>
    </source>
</evidence>
<evidence type="ECO:0000313" key="4">
    <source>
        <dbReference type="Proteomes" id="UP000464780"/>
    </source>
</evidence>
<dbReference type="InterPro" id="IPR037914">
    <property type="entry name" value="SpoVT-AbrB_sf"/>
</dbReference>
<dbReference type="EMBL" id="CP028010">
    <property type="protein sequence ID" value="QHV47508.1"/>
    <property type="molecule type" value="Genomic_DNA"/>
</dbReference>
<geneLocation type="plasmid" evidence="3 4">
    <name>unnamed_12</name>
</geneLocation>
<evidence type="ECO:0000259" key="2">
    <source>
        <dbReference type="PROSITE" id="PS51740"/>
    </source>
</evidence>
<gene>
    <name evidence="3" type="ORF">C1N66_31380</name>
</gene>
<dbReference type="InterPro" id="IPR052731">
    <property type="entry name" value="B_subtilis_Trans_State_Reg"/>
</dbReference>
<feature type="domain" description="SpoVT-AbrB" evidence="2">
    <location>
        <begin position="5"/>
        <end position="50"/>
    </location>
</feature>
<dbReference type="Pfam" id="PF04014">
    <property type="entry name" value="MazE_antitoxin"/>
    <property type="match status" value="1"/>
</dbReference>